<dbReference type="InterPro" id="IPR011009">
    <property type="entry name" value="Kinase-like_dom_sf"/>
</dbReference>
<dbReference type="GO" id="GO:0007169">
    <property type="term" value="P:cell surface receptor protein tyrosine kinase signaling pathway"/>
    <property type="evidence" value="ECO:0007669"/>
    <property type="project" value="TreeGrafter"/>
</dbReference>
<dbReference type="FunFam" id="1.10.510.10:FF:001346">
    <property type="entry name" value="Uncharacterized protein"/>
    <property type="match status" value="1"/>
</dbReference>
<feature type="compositionally biased region" description="Polar residues" evidence="1">
    <location>
        <begin position="293"/>
        <end position="305"/>
    </location>
</feature>
<organism evidence="3">
    <name type="scientific">Hymenolepis diminuta</name>
    <name type="common">Rat tapeworm</name>
    <dbReference type="NCBI Taxonomy" id="6216"/>
    <lineage>
        <taxon>Eukaryota</taxon>
        <taxon>Metazoa</taxon>
        <taxon>Spiralia</taxon>
        <taxon>Lophotrochozoa</taxon>
        <taxon>Platyhelminthes</taxon>
        <taxon>Cestoda</taxon>
        <taxon>Eucestoda</taxon>
        <taxon>Cyclophyllidea</taxon>
        <taxon>Hymenolepididae</taxon>
        <taxon>Hymenolepis</taxon>
    </lineage>
</organism>
<evidence type="ECO:0000313" key="3">
    <source>
        <dbReference type="WBParaSite" id="HDID_0000224801-mRNA-1"/>
    </source>
</evidence>
<dbReference type="STRING" id="6216.A0A158QD07"/>
<feature type="compositionally biased region" description="Low complexity" evidence="1">
    <location>
        <begin position="409"/>
        <end position="420"/>
    </location>
</feature>
<dbReference type="InterPro" id="IPR001245">
    <property type="entry name" value="Ser-Thr/Tyr_kinase_cat_dom"/>
</dbReference>
<dbReference type="SMART" id="SM00219">
    <property type="entry name" value="TyrKc"/>
    <property type="match status" value="1"/>
</dbReference>
<feature type="compositionally biased region" description="Pro residues" evidence="1">
    <location>
        <begin position="524"/>
        <end position="537"/>
    </location>
</feature>
<dbReference type="GO" id="GO:0005886">
    <property type="term" value="C:plasma membrane"/>
    <property type="evidence" value="ECO:0007669"/>
    <property type="project" value="TreeGrafter"/>
</dbReference>
<dbReference type="Pfam" id="PF07714">
    <property type="entry name" value="PK_Tyr_Ser-Thr"/>
    <property type="match status" value="1"/>
</dbReference>
<accession>A0A158QD07</accession>
<feature type="compositionally biased region" description="Basic residues" evidence="1">
    <location>
        <begin position="324"/>
        <end position="341"/>
    </location>
</feature>
<dbReference type="GO" id="GO:0043235">
    <property type="term" value="C:receptor complex"/>
    <property type="evidence" value="ECO:0007669"/>
    <property type="project" value="TreeGrafter"/>
</dbReference>
<name>A0A158QD07_HYMDI</name>
<feature type="compositionally biased region" description="Basic and acidic residues" evidence="1">
    <location>
        <begin position="180"/>
        <end position="189"/>
    </location>
</feature>
<feature type="compositionally biased region" description="Low complexity" evidence="1">
    <location>
        <begin position="342"/>
        <end position="355"/>
    </location>
</feature>
<feature type="domain" description="Protein kinase" evidence="2">
    <location>
        <begin position="1"/>
        <end position="94"/>
    </location>
</feature>
<feature type="region of interest" description="Disordered" evidence="1">
    <location>
        <begin position="290"/>
        <end position="462"/>
    </location>
</feature>
<dbReference type="WBParaSite" id="HDID_0000224801-mRNA-1">
    <property type="protein sequence ID" value="HDID_0000224801-mRNA-1"/>
    <property type="gene ID" value="HDID_0000224801"/>
</dbReference>
<dbReference type="InterPro" id="IPR020635">
    <property type="entry name" value="Tyr_kinase_cat_dom"/>
</dbReference>
<feature type="region of interest" description="Disordered" evidence="1">
    <location>
        <begin position="494"/>
        <end position="635"/>
    </location>
</feature>
<feature type="compositionally biased region" description="Polar residues" evidence="1">
    <location>
        <begin position="568"/>
        <end position="607"/>
    </location>
</feature>
<evidence type="ECO:0000259" key="2">
    <source>
        <dbReference type="PROSITE" id="PS50011"/>
    </source>
</evidence>
<dbReference type="PROSITE" id="PS50011">
    <property type="entry name" value="PROTEIN_KINASE_DOM"/>
    <property type="match status" value="1"/>
</dbReference>
<sequence>LLICIFPYSFIFPFRSDVWAFGVVLWELATYGLSPYPGVELHGVYQLLEKGYRMQRPHGCPESVYSIMHRCWSWEAADRPTFAEIKAELEEMWRTIDMAEGKFIQSVAQELATQPVPLSNSDPSMHFTGPAAIMNPALPPNCNPGNMRNGGEAMMSSMVSRIAPALPAAIAPTQRQHQHVGGDAEREHPLTPSCSSSASESSSSPTSSSSSPSSPGRDADDAGETDGQDGDDEGEGEMLRAKLLEIKSGMHSTGSWSTSRTTPTDGCFYQGDYIVNGALGRVAPASDLPVPANASSSTRDSQLSAPASLPPLHHSRQQLPQPSSRHHNGGINGRHHHHNRHYQQQQQEQSIQGVGSPAGGRNVPRRRSGGPGNKHFGLRSKEKNNITPAESGVGESIVSADSPGGDSNTKQTQQTQPLLTRSEAKFVQQQQQRNSGGGRKVATPNDRVTPTRDLVSDGITDERRMRLDAESVTQFTTLPAQDRITRYLESLGELGSAPSMSGDERRHHQRPAHNSSSHLQMLPHFPPPPPVPPPPPQTSQQQQHQLNNVGRMAPPSERRRNAVGRSASCYQTVSSSQLPVPTNPMTINGSSSSVQEPSTINSQSNPNAVAVGIADSGTPTDDVYQAPNLTQNNAADNKNGIEEVSEQAELTACLNNLSLEANQLSSACPDLAPELSALSQQLSLCRSQIESRLLRDGAGASSPEEQMHEDQCLAGIATALRHIQQSLSGMRTRLEVSVEQEGVPPTVNPTPVST</sequence>
<dbReference type="AlphaFoldDB" id="A0A158QD07"/>
<reference evidence="3" key="1">
    <citation type="submission" date="2016-04" db="UniProtKB">
        <authorList>
            <consortium name="WormBaseParasite"/>
        </authorList>
    </citation>
    <scope>IDENTIFICATION</scope>
</reference>
<evidence type="ECO:0000256" key="1">
    <source>
        <dbReference type="SAM" id="MobiDB-lite"/>
    </source>
</evidence>
<feature type="region of interest" description="Disordered" evidence="1">
    <location>
        <begin position="171"/>
        <end position="234"/>
    </location>
</feature>
<feature type="compositionally biased region" description="Acidic residues" evidence="1">
    <location>
        <begin position="221"/>
        <end position="234"/>
    </location>
</feature>
<dbReference type="GO" id="GO:0005524">
    <property type="term" value="F:ATP binding"/>
    <property type="evidence" value="ECO:0007669"/>
    <property type="project" value="InterPro"/>
</dbReference>
<dbReference type="PANTHER" id="PTHR24416:SF631">
    <property type="entry name" value="SERINE_THREONINE_TYROSINE KINASE 1"/>
    <property type="match status" value="1"/>
</dbReference>
<dbReference type="InterPro" id="IPR000719">
    <property type="entry name" value="Prot_kinase_dom"/>
</dbReference>
<feature type="compositionally biased region" description="Low complexity" evidence="1">
    <location>
        <begin position="192"/>
        <end position="215"/>
    </location>
</feature>
<proteinExistence type="predicted"/>
<protein>
    <submittedName>
        <fullName evidence="3">Non-specific protein-tyrosine kinase</fullName>
    </submittedName>
</protein>
<dbReference type="PANTHER" id="PTHR24416">
    <property type="entry name" value="TYROSINE-PROTEIN KINASE RECEPTOR"/>
    <property type="match status" value="1"/>
</dbReference>
<dbReference type="InterPro" id="IPR050122">
    <property type="entry name" value="RTK"/>
</dbReference>
<dbReference type="GO" id="GO:0004714">
    <property type="term" value="F:transmembrane receptor protein tyrosine kinase activity"/>
    <property type="evidence" value="ECO:0007669"/>
    <property type="project" value="TreeGrafter"/>
</dbReference>
<dbReference type="Gene3D" id="1.10.510.10">
    <property type="entry name" value="Transferase(Phosphotransferase) domain 1"/>
    <property type="match status" value="1"/>
</dbReference>
<dbReference type="PRINTS" id="PR00109">
    <property type="entry name" value="TYRKINASE"/>
</dbReference>
<dbReference type="SUPFAM" id="SSF56112">
    <property type="entry name" value="Protein kinase-like (PK-like)"/>
    <property type="match status" value="1"/>
</dbReference>